<protein>
    <recommendedName>
        <fullName evidence="5 6">tRNA dimethylallyltransferase</fullName>
        <ecNumber evidence="5 6">2.5.1.75</ecNumber>
    </recommendedName>
</protein>
<comment type="catalytic activity">
    <reaction evidence="5 6">
        <text>adenosine(37) in tRNA + dimethylallyl diphosphate = N(6)-dimethylallyladenosine(37) in tRNA + diphosphate</text>
        <dbReference type="Rhea" id="RHEA:26482"/>
        <dbReference type="Rhea" id="RHEA-COMP:10162"/>
        <dbReference type="Rhea" id="RHEA-COMP:10375"/>
        <dbReference type="ChEBI" id="CHEBI:33019"/>
        <dbReference type="ChEBI" id="CHEBI:57623"/>
        <dbReference type="ChEBI" id="CHEBI:74411"/>
        <dbReference type="ChEBI" id="CHEBI:74415"/>
        <dbReference type="EC" id="2.5.1.75"/>
    </reaction>
</comment>
<keyword evidence="5" id="KW-0963">Cytoplasm</keyword>
<dbReference type="FunFam" id="1.10.20.140:FF:000003">
    <property type="entry name" value="tRNA dimethylallyltransferase"/>
    <property type="match status" value="1"/>
</dbReference>
<dbReference type="InterPro" id="IPR018022">
    <property type="entry name" value="IPT"/>
</dbReference>
<dbReference type="Pfam" id="PF01715">
    <property type="entry name" value="IPPT"/>
    <property type="match status" value="1"/>
</dbReference>
<dbReference type="HAMAP" id="MF_00185">
    <property type="entry name" value="IPP_trans"/>
    <property type="match status" value="1"/>
</dbReference>
<keyword evidence="5 6" id="KW-0819">tRNA processing</keyword>
<keyword evidence="4 5" id="KW-0067">ATP-binding</keyword>
<accession>A0A2T3AT77</accession>
<keyword evidence="10" id="KW-1185">Reference proteome</keyword>
<dbReference type="GeneID" id="36574043"/>
<evidence type="ECO:0000256" key="3">
    <source>
        <dbReference type="ARBA" id="ARBA00022741"/>
    </source>
</evidence>
<dbReference type="GO" id="GO:0005524">
    <property type="term" value="F:ATP binding"/>
    <property type="evidence" value="ECO:0007669"/>
    <property type="project" value="UniProtKB-UniRule"/>
</dbReference>
<dbReference type="EC" id="2.5.1.75" evidence="5 6"/>
<dbReference type="FunCoup" id="A0A2T3AT77">
    <property type="interactions" value="952"/>
</dbReference>
<dbReference type="RefSeq" id="XP_024717877.1">
    <property type="nucleotide sequence ID" value="XM_024865962.1"/>
</dbReference>
<gene>
    <name evidence="9" type="ORF">M430DRAFT_30594</name>
</gene>
<evidence type="ECO:0000256" key="7">
    <source>
        <dbReference type="RuleBase" id="RU003785"/>
    </source>
</evidence>
<feature type="region of interest" description="Disordered" evidence="8">
    <location>
        <begin position="446"/>
        <end position="471"/>
    </location>
</feature>
<dbReference type="Proteomes" id="UP000241818">
    <property type="component" value="Unassembled WGS sequence"/>
</dbReference>
<dbReference type="InterPro" id="IPR039657">
    <property type="entry name" value="Dimethylallyltransferase"/>
</dbReference>
<dbReference type="InterPro" id="IPR030666">
    <property type="entry name" value="IPP_transferase_euk"/>
</dbReference>
<proteinExistence type="inferred from homology"/>
<dbReference type="OrthoDB" id="775260at2759"/>
<name>A0A2T3AT77_AMORE</name>
<dbReference type="SUPFAM" id="SSF57667">
    <property type="entry name" value="beta-beta-alpha zinc fingers"/>
    <property type="match status" value="1"/>
</dbReference>
<keyword evidence="3 5" id="KW-0547">Nucleotide-binding</keyword>
<evidence type="ECO:0000256" key="8">
    <source>
        <dbReference type="SAM" id="MobiDB-lite"/>
    </source>
</evidence>
<sequence>MAKKPPKNPLLVVLGATGTGKSQLAVALATRFNGEIINGDAMQMYDGLPIITNKITVEEQNGIPHHLLGFIALDEEPWRVGLFKRKASQIIREIRSRGRVPILVGGTHYYTQSLLFDDSLVTAQGEGEEQVQTELSNQEISEKFPILDGPTEAMIERLKEVDPVMADRWHPNDRRKIRRSLEIFLLTGKRASDVYAEQKENKSLAKKAGDSQEEDTISQSASENISPLLFWVHAESETLKARLDARVDKMMEAGLLDEVKSMGNFLRHHAKLGQDVDRSRGIWVSIGWKEFERYLSALETDPESQGKLDELFALSIEQVKSATRQYAKRQTRWIRLKLIPALSNQNLLDKLYLLDGTDVTRWTEAVEDPAIDITASFLAGEELRAASELSDAAKQFLTPERSFEFADRRDLWVRHECELCHTISVTEEQWESHLKSRGHRRLVKKQLRNAGSGRSPLPNNESAPASEEVSG</sequence>
<evidence type="ECO:0000256" key="4">
    <source>
        <dbReference type="ARBA" id="ARBA00022840"/>
    </source>
</evidence>
<dbReference type="InParanoid" id="A0A2T3AT77"/>
<dbReference type="Gene3D" id="3.40.50.300">
    <property type="entry name" value="P-loop containing nucleotide triphosphate hydrolases"/>
    <property type="match status" value="1"/>
</dbReference>
<dbReference type="PANTHER" id="PTHR11088">
    <property type="entry name" value="TRNA DIMETHYLALLYLTRANSFERASE"/>
    <property type="match status" value="1"/>
</dbReference>
<comment type="function">
    <text evidence="5">Catalyzes the transfer of a dimethylallyl group onto the adenine at position 37.</text>
</comment>
<dbReference type="Gene3D" id="3.30.160.60">
    <property type="entry name" value="Classic Zinc Finger"/>
    <property type="match status" value="1"/>
</dbReference>
<dbReference type="InterPro" id="IPR027417">
    <property type="entry name" value="P-loop_NTPase"/>
</dbReference>
<evidence type="ECO:0000313" key="10">
    <source>
        <dbReference type="Proteomes" id="UP000241818"/>
    </source>
</evidence>
<dbReference type="InterPro" id="IPR036236">
    <property type="entry name" value="Znf_C2H2_sf"/>
</dbReference>
<evidence type="ECO:0000313" key="9">
    <source>
        <dbReference type="EMBL" id="PSS10698.1"/>
    </source>
</evidence>
<evidence type="ECO:0000256" key="2">
    <source>
        <dbReference type="ARBA" id="ARBA00022679"/>
    </source>
</evidence>
<dbReference type="PANTHER" id="PTHR11088:SF89">
    <property type="entry name" value="TRNA DIMETHYLALLYLTRANSFERASE"/>
    <property type="match status" value="1"/>
</dbReference>
<comment type="similarity">
    <text evidence="1 5 7">Belongs to the IPP transferase family.</text>
</comment>
<keyword evidence="2 5" id="KW-0808">Transferase</keyword>
<dbReference type="SUPFAM" id="SSF52540">
    <property type="entry name" value="P-loop containing nucleoside triphosphate hydrolases"/>
    <property type="match status" value="2"/>
</dbReference>
<dbReference type="Gene3D" id="1.10.20.140">
    <property type="match status" value="1"/>
</dbReference>
<evidence type="ECO:0000256" key="6">
    <source>
        <dbReference type="RuleBase" id="RU003783"/>
    </source>
</evidence>
<evidence type="ECO:0000256" key="1">
    <source>
        <dbReference type="ARBA" id="ARBA00005842"/>
    </source>
</evidence>
<evidence type="ECO:0000256" key="5">
    <source>
        <dbReference type="PIRNR" id="PIRNR039110"/>
    </source>
</evidence>
<reference evidence="9 10" key="1">
    <citation type="journal article" date="2018" name="New Phytol.">
        <title>Comparative genomics and transcriptomics depict ericoid mycorrhizal fungi as versatile saprotrophs and plant mutualists.</title>
        <authorList>
            <person name="Martino E."/>
            <person name="Morin E."/>
            <person name="Grelet G.A."/>
            <person name="Kuo A."/>
            <person name="Kohler A."/>
            <person name="Daghino S."/>
            <person name="Barry K.W."/>
            <person name="Cichocki N."/>
            <person name="Clum A."/>
            <person name="Dockter R.B."/>
            <person name="Hainaut M."/>
            <person name="Kuo R.C."/>
            <person name="LaButti K."/>
            <person name="Lindahl B.D."/>
            <person name="Lindquist E.A."/>
            <person name="Lipzen A."/>
            <person name="Khouja H.R."/>
            <person name="Magnuson J."/>
            <person name="Murat C."/>
            <person name="Ohm R.A."/>
            <person name="Singer S.W."/>
            <person name="Spatafora J.W."/>
            <person name="Wang M."/>
            <person name="Veneault-Fourrey C."/>
            <person name="Henrissat B."/>
            <person name="Grigoriev I.V."/>
            <person name="Martin F.M."/>
            <person name="Perotto S."/>
        </authorList>
    </citation>
    <scope>NUCLEOTIDE SEQUENCE [LARGE SCALE GENOMIC DNA]</scope>
    <source>
        <strain evidence="9 10">ATCC 22711</strain>
    </source>
</reference>
<dbReference type="AlphaFoldDB" id="A0A2T3AT77"/>
<organism evidence="9 10">
    <name type="scientific">Amorphotheca resinae ATCC 22711</name>
    <dbReference type="NCBI Taxonomy" id="857342"/>
    <lineage>
        <taxon>Eukaryota</taxon>
        <taxon>Fungi</taxon>
        <taxon>Dikarya</taxon>
        <taxon>Ascomycota</taxon>
        <taxon>Pezizomycotina</taxon>
        <taxon>Leotiomycetes</taxon>
        <taxon>Helotiales</taxon>
        <taxon>Amorphothecaceae</taxon>
        <taxon>Amorphotheca</taxon>
    </lineage>
</organism>
<dbReference type="NCBIfam" id="TIGR00174">
    <property type="entry name" value="miaA"/>
    <property type="match status" value="1"/>
</dbReference>
<dbReference type="PIRSF" id="PIRSF039110">
    <property type="entry name" value="IPP_transferase"/>
    <property type="match status" value="1"/>
</dbReference>
<dbReference type="GO" id="GO:0052381">
    <property type="term" value="F:tRNA dimethylallyltransferase activity"/>
    <property type="evidence" value="ECO:0007669"/>
    <property type="project" value="UniProtKB-UniRule"/>
</dbReference>
<dbReference type="STRING" id="857342.A0A2T3AT77"/>
<dbReference type="GO" id="GO:0006400">
    <property type="term" value="P:tRNA modification"/>
    <property type="evidence" value="ECO:0007669"/>
    <property type="project" value="TreeGrafter"/>
</dbReference>
<dbReference type="EMBL" id="KZ679016">
    <property type="protein sequence ID" value="PSS10698.1"/>
    <property type="molecule type" value="Genomic_DNA"/>
</dbReference>
<dbReference type="GO" id="GO:0005739">
    <property type="term" value="C:mitochondrion"/>
    <property type="evidence" value="ECO:0007669"/>
    <property type="project" value="TreeGrafter"/>
</dbReference>